<dbReference type="PRINTS" id="PR00119">
    <property type="entry name" value="CATATPASE"/>
</dbReference>
<protein>
    <submittedName>
        <fullName evidence="13">Calcium-translocating P-type ATPase, PMCA-type</fullName>
    </submittedName>
</protein>
<comment type="caution">
    <text evidence="13">The sequence shown here is derived from an EMBL/GenBank/DDBJ whole genome shotgun (WGS) entry which is preliminary data.</text>
</comment>
<dbReference type="FunFam" id="3.40.50.1000:FF:000028">
    <property type="entry name" value="Calcium-transporting P-type ATPase, putative"/>
    <property type="match status" value="1"/>
</dbReference>
<dbReference type="Gene3D" id="2.70.150.10">
    <property type="entry name" value="Calcium-transporting ATPase, cytoplasmic transduction domain A"/>
    <property type="match status" value="1"/>
</dbReference>
<keyword evidence="14" id="KW-1185">Reference proteome</keyword>
<evidence type="ECO:0000256" key="8">
    <source>
        <dbReference type="ARBA" id="ARBA00022989"/>
    </source>
</evidence>
<dbReference type="Gene3D" id="3.40.50.1000">
    <property type="entry name" value="HAD superfamily/HAD-like"/>
    <property type="match status" value="1"/>
</dbReference>
<feature type="transmembrane region" description="Helical" evidence="11">
    <location>
        <begin position="57"/>
        <end position="82"/>
    </location>
</feature>
<evidence type="ECO:0000256" key="1">
    <source>
        <dbReference type="ARBA" id="ARBA00004141"/>
    </source>
</evidence>
<evidence type="ECO:0000256" key="10">
    <source>
        <dbReference type="ARBA" id="ARBA00048694"/>
    </source>
</evidence>
<dbReference type="SUPFAM" id="SSF81653">
    <property type="entry name" value="Calcium ATPase, transduction domain A"/>
    <property type="match status" value="1"/>
</dbReference>
<dbReference type="EMBL" id="BHYK01000003">
    <property type="protein sequence ID" value="GCD08950.1"/>
    <property type="molecule type" value="Genomic_DNA"/>
</dbReference>
<dbReference type="InterPro" id="IPR004014">
    <property type="entry name" value="ATPase_P-typ_cation-transptr_N"/>
</dbReference>
<dbReference type="PRINTS" id="PR00120">
    <property type="entry name" value="HATPASE"/>
</dbReference>
<evidence type="ECO:0000256" key="7">
    <source>
        <dbReference type="ARBA" id="ARBA00022967"/>
    </source>
</evidence>
<evidence type="ECO:0000313" key="13">
    <source>
        <dbReference type="EMBL" id="GCD08950.1"/>
    </source>
</evidence>
<dbReference type="SUPFAM" id="SSF81660">
    <property type="entry name" value="Metal cation-transporting ATPase, ATP-binding domain N"/>
    <property type="match status" value="1"/>
</dbReference>
<dbReference type="Pfam" id="PF00689">
    <property type="entry name" value="Cation_ATPase_C"/>
    <property type="match status" value="1"/>
</dbReference>
<dbReference type="InterPro" id="IPR001757">
    <property type="entry name" value="P_typ_ATPase"/>
</dbReference>
<keyword evidence="5" id="KW-0067">ATP-binding</keyword>
<dbReference type="Pfam" id="PF00122">
    <property type="entry name" value="E1-E2_ATPase"/>
    <property type="match status" value="1"/>
</dbReference>
<dbReference type="Proteomes" id="UP000287872">
    <property type="component" value="Unassembled WGS sequence"/>
</dbReference>
<dbReference type="NCBIfam" id="TIGR01494">
    <property type="entry name" value="ATPase_P-type"/>
    <property type="match status" value="2"/>
</dbReference>
<evidence type="ECO:0000256" key="5">
    <source>
        <dbReference type="ARBA" id="ARBA00022840"/>
    </source>
</evidence>
<keyword evidence="3 11" id="KW-0812">Transmembrane</keyword>
<dbReference type="GO" id="GO:0016887">
    <property type="term" value="F:ATP hydrolysis activity"/>
    <property type="evidence" value="ECO:0007669"/>
    <property type="project" value="InterPro"/>
</dbReference>
<reference evidence="13 14" key="1">
    <citation type="submission" date="2018-11" db="EMBL/GenBank/DDBJ databases">
        <title>Genome sequencing and assembly of Clostridium tagluense strain A121.</title>
        <authorList>
            <person name="Murakami T."/>
            <person name="Segawa T."/>
            <person name="Shcherbakova V.A."/>
            <person name="Mori H."/>
            <person name="Yoshimura Y."/>
        </authorList>
    </citation>
    <scope>NUCLEOTIDE SEQUENCE [LARGE SCALE GENOMIC DNA]</scope>
    <source>
        <strain evidence="13 14">A121</strain>
    </source>
</reference>
<dbReference type="InterPro" id="IPR059000">
    <property type="entry name" value="ATPase_P-type_domA"/>
</dbReference>
<dbReference type="AlphaFoldDB" id="A0A401UHB7"/>
<dbReference type="Pfam" id="PF13246">
    <property type="entry name" value="Cation_ATPase"/>
    <property type="match status" value="1"/>
</dbReference>
<comment type="similarity">
    <text evidence="2">Belongs to the cation transport ATPase (P-type) (TC 3.A.3) family. Type IIA subfamily.</text>
</comment>
<dbReference type="PROSITE" id="PS00154">
    <property type="entry name" value="ATPASE_E1_E2"/>
    <property type="match status" value="1"/>
</dbReference>
<dbReference type="PANTHER" id="PTHR42861">
    <property type="entry name" value="CALCIUM-TRANSPORTING ATPASE"/>
    <property type="match status" value="1"/>
</dbReference>
<keyword evidence="9 11" id="KW-0472">Membrane</keyword>
<feature type="transmembrane region" description="Helical" evidence="11">
    <location>
        <begin position="842"/>
        <end position="865"/>
    </location>
</feature>
<dbReference type="Gene3D" id="3.40.1110.10">
    <property type="entry name" value="Calcium-transporting ATPase, cytoplasmic domain N"/>
    <property type="match status" value="1"/>
</dbReference>
<evidence type="ECO:0000256" key="3">
    <source>
        <dbReference type="ARBA" id="ARBA00022692"/>
    </source>
</evidence>
<sequence length="869" mass="95679">MINEQLSKDSAKDKNKEVGSVYDSISTSKGLSTEEVENRLKRYGFNKLENKKKISPVSIFFSQFNDFITWILIVATLISGIMGEKADAITIFIIVIMNGILGFIQEYRTERSLEALSQLAAPTAKVLRNGGILVINAIYLVPGDLVILESGDRVPADCILTEDNNAMLDESLLTGESAGVHKSVSSSDNNIYMGTIMLTGKAKAKVVATGMSTEMGKIANMLHNIENEKSPLKERLDHLGKILVALCIIICVVVTFMGIWRGQDKYAMFLLGVSLAVAAIPEGLTAIVTVALALGVSRMLKRKALVRKLPAVETLGCTSVICTDKTGTLTENNMTVKALYFNGQIYNVDTDKIPLNIIMKSAYTYCNDCNYDFNGKNLEKCLFGDPTETALIKGFFGSSKELQEFLKKSRRVYEIPFNSTRKIMSVIVKEGDREVCYVKGAPERVVEKCNYILIDGNVQPMLPSYKNALLRAIDSMSYKALRCIASAYKVAGIVKNDNLESNLIFIGVVGIIDPPRTEVKEAVLKCKVAGIKPVMITGDHKNTAYAIGKELDICSEPSEVITGDELDLLNDKQLEKNINNYKIFARVSPKHKLRIVKAFKLSNGIVAMTGDGVNDAPAIKEADIGIAMGISGTDVTKEAASMILLDDNFATIVAAVEEGRVIYNNIRKFIRYLLSCNLGEVLTMFLASLFYLENPLLPIQILFVNLVTDGLPAIALGVDPADGDIMFEKPREKNESVFSRGLTEKIVIRGCLIGVCTILSFICGKYYGMSLEACRTLALGTLVLSQLIHVFECRSEKLSLFEINPFTNLYLIGAVGISVLMLLSIVYVPALQRVFHTIPLQLGQWLIILFFSGIISFINSLYLYLIHNH</sequence>
<dbReference type="SUPFAM" id="SSF81665">
    <property type="entry name" value="Calcium ATPase, transmembrane domain M"/>
    <property type="match status" value="1"/>
</dbReference>
<organism evidence="13 14">
    <name type="scientific">Clostridium tagluense</name>
    <dbReference type="NCBI Taxonomy" id="360422"/>
    <lineage>
        <taxon>Bacteria</taxon>
        <taxon>Bacillati</taxon>
        <taxon>Bacillota</taxon>
        <taxon>Clostridia</taxon>
        <taxon>Eubacteriales</taxon>
        <taxon>Clostridiaceae</taxon>
        <taxon>Clostridium</taxon>
    </lineage>
</organism>
<feature type="transmembrane region" description="Helical" evidence="11">
    <location>
        <begin position="266"/>
        <end position="294"/>
    </location>
</feature>
<dbReference type="InterPro" id="IPR036412">
    <property type="entry name" value="HAD-like_sf"/>
</dbReference>
<name>A0A401UHB7_9CLOT</name>
<evidence type="ECO:0000256" key="4">
    <source>
        <dbReference type="ARBA" id="ARBA00022741"/>
    </source>
</evidence>
<dbReference type="CDD" id="cd02089">
    <property type="entry name" value="P-type_ATPase_Ca_prok"/>
    <property type="match status" value="1"/>
</dbReference>
<keyword evidence="8 11" id="KW-1133">Transmembrane helix</keyword>
<keyword evidence="7" id="KW-1278">Translocase</keyword>
<evidence type="ECO:0000256" key="9">
    <source>
        <dbReference type="ARBA" id="ARBA00023136"/>
    </source>
</evidence>
<feature type="transmembrane region" description="Helical" evidence="11">
    <location>
        <begin position="811"/>
        <end position="830"/>
    </location>
</feature>
<evidence type="ECO:0000313" key="14">
    <source>
        <dbReference type="Proteomes" id="UP000287872"/>
    </source>
</evidence>
<proteinExistence type="inferred from homology"/>
<accession>A0A401UHB7</accession>
<dbReference type="InterPro" id="IPR008250">
    <property type="entry name" value="ATPase_P-typ_transduc_dom_A_sf"/>
</dbReference>
<comment type="subcellular location">
    <subcellularLocation>
        <location evidence="1">Membrane</location>
        <topology evidence="1">Multi-pass membrane protein</topology>
    </subcellularLocation>
</comment>
<dbReference type="SFLD" id="SFLDG00002">
    <property type="entry name" value="C1.7:_P-type_atpase_like"/>
    <property type="match status" value="1"/>
</dbReference>
<dbReference type="GO" id="GO:0005524">
    <property type="term" value="F:ATP binding"/>
    <property type="evidence" value="ECO:0007669"/>
    <property type="project" value="UniProtKB-KW"/>
</dbReference>
<dbReference type="FunFam" id="1.20.1110.10:FF:000065">
    <property type="entry name" value="Sarcoplasmic/endoplasmic reticulum calcium ATPase 1"/>
    <property type="match status" value="1"/>
</dbReference>
<feature type="transmembrane region" description="Helical" evidence="11">
    <location>
        <begin position="239"/>
        <end position="260"/>
    </location>
</feature>
<evidence type="ECO:0000256" key="6">
    <source>
        <dbReference type="ARBA" id="ARBA00022842"/>
    </source>
</evidence>
<dbReference type="InterPro" id="IPR023214">
    <property type="entry name" value="HAD_sf"/>
</dbReference>
<dbReference type="GO" id="GO:0005388">
    <property type="term" value="F:P-type calcium transporter activity"/>
    <property type="evidence" value="ECO:0007669"/>
    <property type="project" value="UniProtKB-EC"/>
</dbReference>
<dbReference type="SFLD" id="SFLDS00003">
    <property type="entry name" value="Haloacid_Dehalogenase"/>
    <property type="match status" value="1"/>
</dbReference>
<keyword evidence="4" id="KW-0547">Nucleotide-binding</keyword>
<evidence type="ECO:0000256" key="2">
    <source>
        <dbReference type="ARBA" id="ARBA00005675"/>
    </source>
</evidence>
<keyword evidence="6" id="KW-0460">Magnesium</keyword>
<feature type="transmembrane region" description="Helical" evidence="11">
    <location>
        <begin position="88"/>
        <end position="104"/>
    </location>
</feature>
<dbReference type="InterPro" id="IPR044492">
    <property type="entry name" value="P_typ_ATPase_HD_dom"/>
</dbReference>
<evidence type="ECO:0000256" key="11">
    <source>
        <dbReference type="SAM" id="Phobius"/>
    </source>
</evidence>
<comment type="catalytic activity">
    <reaction evidence="10">
        <text>Ca(2+)(in) + ATP + H2O = Ca(2+)(out) + ADP + phosphate + H(+)</text>
        <dbReference type="Rhea" id="RHEA:18105"/>
        <dbReference type="ChEBI" id="CHEBI:15377"/>
        <dbReference type="ChEBI" id="CHEBI:15378"/>
        <dbReference type="ChEBI" id="CHEBI:29108"/>
        <dbReference type="ChEBI" id="CHEBI:30616"/>
        <dbReference type="ChEBI" id="CHEBI:43474"/>
        <dbReference type="ChEBI" id="CHEBI:456216"/>
        <dbReference type="EC" id="7.2.2.10"/>
    </reaction>
</comment>
<dbReference type="InterPro" id="IPR018303">
    <property type="entry name" value="ATPase_P-typ_P_site"/>
</dbReference>
<evidence type="ECO:0000259" key="12">
    <source>
        <dbReference type="SMART" id="SM00831"/>
    </source>
</evidence>
<dbReference type="SUPFAM" id="SSF56784">
    <property type="entry name" value="HAD-like"/>
    <property type="match status" value="1"/>
</dbReference>
<feature type="transmembrane region" description="Helical" evidence="11">
    <location>
        <begin position="669"/>
        <end position="692"/>
    </location>
</feature>
<gene>
    <name evidence="13" type="ORF">Ctaglu_05730</name>
</gene>
<dbReference type="SFLD" id="SFLDF00027">
    <property type="entry name" value="p-type_atpase"/>
    <property type="match status" value="1"/>
</dbReference>
<dbReference type="Gene3D" id="1.20.1110.10">
    <property type="entry name" value="Calcium-transporting ATPase, transmembrane domain"/>
    <property type="match status" value="1"/>
</dbReference>
<dbReference type="GO" id="GO:0016020">
    <property type="term" value="C:membrane"/>
    <property type="evidence" value="ECO:0007669"/>
    <property type="project" value="UniProtKB-SubCell"/>
</dbReference>
<dbReference type="InterPro" id="IPR023298">
    <property type="entry name" value="ATPase_P-typ_TM_dom_sf"/>
</dbReference>
<dbReference type="InterPro" id="IPR006068">
    <property type="entry name" value="ATPase_P-typ_cation-transptr_C"/>
</dbReference>
<dbReference type="SMART" id="SM00831">
    <property type="entry name" value="Cation_ATPase_N"/>
    <property type="match status" value="1"/>
</dbReference>
<feature type="transmembrane region" description="Helical" evidence="11">
    <location>
        <begin position="746"/>
        <end position="767"/>
    </location>
</feature>
<feature type="domain" description="Cation-transporting P-type ATPase N-terminal" evidence="12">
    <location>
        <begin position="12"/>
        <end position="84"/>
    </location>
</feature>
<dbReference type="Pfam" id="PF00690">
    <property type="entry name" value="Cation_ATPase_N"/>
    <property type="match status" value="1"/>
</dbReference>
<dbReference type="InterPro" id="IPR023299">
    <property type="entry name" value="ATPase_P-typ_cyto_dom_N"/>
</dbReference>